<dbReference type="PANTHER" id="PTHR43976">
    <property type="entry name" value="SHORT CHAIN DEHYDROGENASE"/>
    <property type="match status" value="1"/>
</dbReference>
<organism evidence="5 6">
    <name type="scientific">Paenibacillus lautus</name>
    <name type="common">Bacillus lautus</name>
    <dbReference type="NCBI Taxonomy" id="1401"/>
    <lineage>
        <taxon>Bacteria</taxon>
        <taxon>Bacillati</taxon>
        <taxon>Bacillota</taxon>
        <taxon>Bacilli</taxon>
        <taxon>Bacillales</taxon>
        <taxon>Paenibacillaceae</taxon>
        <taxon>Paenibacillus</taxon>
    </lineage>
</organism>
<feature type="domain" description="Ketoreductase" evidence="4">
    <location>
        <begin position="25"/>
        <end position="197"/>
    </location>
</feature>
<dbReference type="GO" id="GO:0016491">
    <property type="term" value="F:oxidoreductase activity"/>
    <property type="evidence" value="ECO:0007669"/>
    <property type="project" value="UniProtKB-KW"/>
</dbReference>
<reference evidence="5 6" key="1">
    <citation type="submission" date="2018-09" db="EMBL/GenBank/DDBJ databases">
        <title>Genome Sequence of Paenibacillus lautus Strain E7593-69, Azo Dye-Degrading Bacteria, Isolated from Commercial Tattoo Inks.</title>
        <authorList>
            <person name="Nho S.W."/>
            <person name="Kim S.-J."/>
            <person name="Kweon O."/>
            <person name="Cerniglia C.E."/>
        </authorList>
    </citation>
    <scope>NUCLEOTIDE SEQUENCE [LARGE SCALE GENOMIC DNA]</scope>
    <source>
        <strain evidence="5 6">E7593-69</strain>
    </source>
</reference>
<dbReference type="SUPFAM" id="SSF51735">
    <property type="entry name" value="NAD(P)-binding Rossmann-fold domains"/>
    <property type="match status" value="1"/>
</dbReference>
<dbReference type="Pfam" id="PF00106">
    <property type="entry name" value="adh_short"/>
    <property type="match status" value="1"/>
</dbReference>
<dbReference type="CDD" id="cd05374">
    <property type="entry name" value="17beta-HSD-like_SDR_c"/>
    <property type="match status" value="1"/>
</dbReference>
<comment type="similarity">
    <text evidence="1 3">Belongs to the short-chain dehydrogenases/reductases (SDR) family.</text>
</comment>
<accession>A0A385TF86</accession>
<dbReference type="InterPro" id="IPR020904">
    <property type="entry name" value="Sc_DH/Rdtase_CS"/>
</dbReference>
<evidence type="ECO:0000313" key="5">
    <source>
        <dbReference type="EMBL" id="AYB42309.1"/>
    </source>
</evidence>
<evidence type="ECO:0000256" key="2">
    <source>
        <dbReference type="ARBA" id="ARBA00023002"/>
    </source>
</evidence>
<dbReference type="Gene3D" id="3.40.50.720">
    <property type="entry name" value="NAD(P)-binding Rossmann-like Domain"/>
    <property type="match status" value="1"/>
</dbReference>
<dbReference type="InterPro" id="IPR002347">
    <property type="entry name" value="SDR_fam"/>
</dbReference>
<dbReference type="PRINTS" id="PR00081">
    <property type="entry name" value="GDHRDH"/>
</dbReference>
<dbReference type="Proteomes" id="UP000266552">
    <property type="component" value="Chromosome"/>
</dbReference>
<sequence length="301" mass="32209">MLACERKNGIGGAGGDPVVTAGAGKVALITGASSGFGLLISLELAKAGYDVAAGLRRPEAAAELLAQAELADVTGRIHIFQLDICAEEQVKAAASALEQKFGRLDVLVNNAGEAVGGMVEEVPLSGWRKQMETNFFGTVSVTQHMLPLLRKTGRSKIILMSSISGRVGFPGYGPYAASKFALEGFGESLSMELMPFGIDVVLVQPGAYGTPIWNKGFGELAVKEGSPYSGLLKGVLDYSERTARESGDPQEVARLVASISSMTKPRFRYTLPRGTRITARIKGLLPDRLFQRVVYRMLNRR</sequence>
<dbReference type="InterPro" id="IPR057326">
    <property type="entry name" value="KR_dom"/>
</dbReference>
<dbReference type="InterPro" id="IPR036291">
    <property type="entry name" value="NAD(P)-bd_dom_sf"/>
</dbReference>
<evidence type="ECO:0000259" key="4">
    <source>
        <dbReference type="SMART" id="SM00822"/>
    </source>
</evidence>
<dbReference type="SMART" id="SM00822">
    <property type="entry name" value="PKS_KR"/>
    <property type="match status" value="1"/>
</dbReference>
<keyword evidence="2" id="KW-0560">Oxidoreductase</keyword>
<dbReference type="NCBIfam" id="NF005372">
    <property type="entry name" value="PRK06914.1"/>
    <property type="match status" value="1"/>
</dbReference>
<keyword evidence="6" id="KW-1185">Reference proteome</keyword>
<evidence type="ECO:0000256" key="1">
    <source>
        <dbReference type="ARBA" id="ARBA00006484"/>
    </source>
</evidence>
<dbReference type="PRINTS" id="PR00080">
    <property type="entry name" value="SDRFAMILY"/>
</dbReference>
<dbReference type="PROSITE" id="PS00061">
    <property type="entry name" value="ADH_SHORT"/>
    <property type="match status" value="1"/>
</dbReference>
<proteinExistence type="inferred from homology"/>
<dbReference type="AlphaFoldDB" id="A0A385TF86"/>
<protein>
    <submittedName>
        <fullName evidence="5">SDR family oxidoreductase</fullName>
    </submittedName>
</protein>
<evidence type="ECO:0000256" key="3">
    <source>
        <dbReference type="RuleBase" id="RU000363"/>
    </source>
</evidence>
<evidence type="ECO:0000313" key="6">
    <source>
        <dbReference type="Proteomes" id="UP000266552"/>
    </source>
</evidence>
<name>A0A385TF86_PAELA</name>
<gene>
    <name evidence="5" type="ORF">D5F53_02995</name>
</gene>
<dbReference type="EMBL" id="CP032412">
    <property type="protein sequence ID" value="AYB42309.1"/>
    <property type="molecule type" value="Genomic_DNA"/>
</dbReference>
<dbReference type="InterPro" id="IPR051911">
    <property type="entry name" value="SDR_oxidoreductase"/>
</dbReference>
<dbReference type="KEGG" id="plw:D5F53_02995"/>
<dbReference type="RefSeq" id="WP_119846477.1">
    <property type="nucleotide sequence ID" value="NZ_CP032412.1"/>
</dbReference>
<dbReference type="PANTHER" id="PTHR43976:SF16">
    <property type="entry name" value="SHORT-CHAIN DEHYDROGENASE_REDUCTASE FAMILY PROTEIN"/>
    <property type="match status" value="1"/>
</dbReference>